<evidence type="ECO:0000256" key="1">
    <source>
        <dbReference type="SAM" id="Phobius"/>
    </source>
</evidence>
<evidence type="ECO:0000313" key="2">
    <source>
        <dbReference type="EMBL" id="MFC6201698.1"/>
    </source>
</evidence>
<sequence>MLNKNGRIALGIAGLIEVILLIWQWGAVLTNLYTIVLIVVVVWLNQQQRRHHNEQDK</sequence>
<dbReference type="RefSeq" id="WP_171002280.1">
    <property type="nucleotide sequence ID" value="NZ_BJDI01000002.1"/>
</dbReference>
<dbReference type="EMBL" id="JBHSSE010000016">
    <property type="protein sequence ID" value="MFC6201698.1"/>
    <property type="molecule type" value="Genomic_DNA"/>
</dbReference>
<feature type="transmembrane region" description="Helical" evidence="1">
    <location>
        <begin position="20"/>
        <end position="44"/>
    </location>
</feature>
<gene>
    <name evidence="2" type="ORF">ACFP1L_07410</name>
</gene>
<comment type="caution">
    <text evidence="2">The sequence shown here is derived from an EMBL/GenBank/DDBJ whole genome shotgun (WGS) entry which is preliminary data.</text>
</comment>
<keyword evidence="3" id="KW-1185">Reference proteome</keyword>
<keyword evidence="1" id="KW-1133">Transmembrane helix</keyword>
<keyword evidence="1" id="KW-0472">Membrane</keyword>
<accession>A0ABW1SK24</accession>
<reference evidence="3" key="1">
    <citation type="journal article" date="2019" name="Int. J. Syst. Evol. Microbiol.">
        <title>The Global Catalogue of Microorganisms (GCM) 10K type strain sequencing project: providing services to taxonomists for standard genome sequencing and annotation.</title>
        <authorList>
            <consortium name="The Broad Institute Genomics Platform"/>
            <consortium name="The Broad Institute Genome Sequencing Center for Infectious Disease"/>
            <person name="Wu L."/>
            <person name="Ma J."/>
        </authorList>
    </citation>
    <scope>NUCLEOTIDE SEQUENCE [LARGE SCALE GENOMIC DNA]</scope>
    <source>
        <strain evidence="3">CCM 8930</strain>
    </source>
</reference>
<protein>
    <recommendedName>
        <fullName evidence="4">Integral membrane protein</fullName>
    </recommendedName>
</protein>
<dbReference type="Proteomes" id="UP001596171">
    <property type="component" value="Unassembled WGS sequence"/>
</dbReference>
<keyword evidence="1" id="KW-0812">Transmembrane</keyword>
<proteinExistence type="predicted"/>
<name>A0ABW1SK24_9LACO</name>
<evidence type="ECO:0008006" key="4">
    <source>
        <dbReference type="Google" id="ProtNLM"/>
    </source>
</evidence>
<evidence type="ECO:0000313" key="3">
    <source>
        <dbReference type="Proteomes" id="UP001596171"/>
    </source>
</evidence>
<organism evidence="2 3">
    <name type="scientific">Lactiplantibacillus nangangensis</name>
    <dbReference type="NCBI Taxonomy" id="2559917"/>
    <lineage>
        <taxon>Bacteria</taxon>
        <taxon>Bacillati</taxon>
        <taxon>Bacillota</taxon>
        <taxon>Bacilli</taxon>
        <taxon>Lactobacillales</taxon>
        <taxon>Lactobacillaceae</taxon>
        <taxon>Lactiplantibacillus</taxon>
    </lineage>
</organism>